<comment type="caution">
    <text evidence="1">The sequence shown here is derived from an EMBL/GenBank/DDBJ whole genome shotgun (WGS) entry which is preliminary data.</text>
</comment>
<sequence length="105" mass="11737">MSDESDAYDSYESDSFGFVSDYEQYGNKEEKTSAAQVSVDKTIISDQMKSAVIAMDNERATIVQVPPMMDRGGAEEEAEWRQRIVARAVKMMREDRAAEKAGLEG</sequence>
<evidence type="ECO:0000313" key="1">
    <source>
        <dbReference type="EMBL" id="KAG9391983.1"/>
    </source>
</evidence>
<organism evidence="1 2">
    <name type="scientific">Carpediemonas membranifera</name>
    <dbReference type="NCBI Taxonomy" id="201153"/>
    <lineage>
        <taxon>Eukaryota</taxon>
        <taxon>Metamonada</taxon>
        <taxon>Carpediemonas-like organisms</taxon>
        <taxon>Carpediemonas</taxon>
    </lineage>
</organism>
<dbReference type="AlphaFoldDB" id="A0A8J6AZ58"/>
<evidence type="ECO:0000313" key="2">
    <source>
        <dbReference type="Proteomes" id="UP000717585"/>
    </source>
</evidence>
<reference evidence="1" key="1">
    <citation type="submission" date="2021-05" db="EMBL/GenBank/DDBJ databases">
        <title>A free-living protist that lacks canonical eukaryotic 1 DNA replication and segregation systems.</title>
        <authorList>
            <person name="Salas-Leiva D.E."/>
            <person name="Tromer E.C."/>
            <person name="Curtis B.A."/>
            <person name="Jerlstrom-Hultqvist J."/>
            <person name="Kolisko M."/>
            <person name="Yi Z."/>
            <person name="Salas-Leiva J.S."/>
            <person name="Gallot-Lavallee L."/>
            <person name="Kops G.J.P.L."/>
            <person name="Archibald J.M."/>
            <person name="Simpson A.G.B."/>
            <person name="Roger A.J."/>
        </authorList>
    </citation>
    <scope>NUCLEOTIDE SEQUENCE</scope>
    <source>
        <strain evidence="1">BICM</strain>
    </source>
</reference>
<keyword evidence="2" id="KW-1185">Reference proteome</keyword>
<dbReference type="EMBL" id="JAHDYR010000041">
    <property type="protein sequence ID" value="KAG9391983.1"/>
    <property type="molecule type" value="Genomic_DNA"/>
</dbReference>
<name>A0A8J6AZ58_9EUKA</name>
<gene>
    <name evidence="1" type="ORF">J8273_6712</name>
</gene>
<dbReference type="Proteomes" id="UP000717585">
    <property type="component" value="Unassembled WGS sequence"/>
</dbReference>
<protein>
    <submittedName>
        <fullName evidence="1">Uncharacterized protein</fullName>
    </submittedName>
</protein>
<proteinExistence type="predicted"/>
<accession>A0A8J6AZ58</accession>